<dbReference type="EMBL" id="JARQWQ010000037">
    <property type="protein sequence ID" value="KAK2560257.1"/>
    <property type="molecule type" value="Genomic_DNA"/>
</dbReference>
<reference evidence="1" key="1">
    <citation type="journal article" date="2023" name="G3 (Bethesda)">
        <title>Whole genome assembly and annotation of the endangered Caribbean coral Acropora cervicornis.</title>
        <authorList>
            <person name="Selwyn J.D."/>
            <person name="Vollmer S.V."/>
        </authorList>
    </citation>
    <scope>NUCLEOTIDE SEQUENCE</scope>
    <source>
        <strain evidence="1">K2</strain>
    </source>
</reference>
<proteinExistence type="predicted"/>
<gene>
    <name evidence="1" type="ORF">P5673_017245</name>
</gene>
<sequence length="60" mass="7087">MPTSKEKQVMESDMEFSIFMDELEFSFDMNKEKTKLTLQSVLINNFPQHSSMSMFGKEEQ</sequence>
<organism evidence="1 2">
    <name type="scientific">Acropora cervicornis</name>
    <name type="common">Staghorn coral</name>
    <dbReference type="NCBI Taxonomy" id="6130"/>
    <lineage>
        <taxon>Eukaryota</taxon>
        <taxon>Metazoa</taxon>
        <taxon>Cnidaria</taxon>
        <taxon>Anthozoa</taxon>
        <taxon>Hexacorallia</taxon>
        <taxon>Scleractinia</taxon>
        <taxon>Astrocoeniina</taxon>
        <taxon>Acroporidae</taxon>
        <taxon>Acropora</taxon>
    </lineage>
</organism>
<evidence type="ECO:0000313" key="2">
    <source>
        <dbReference type="Proteomes" id="UP001249851"/>
    </source>
</evidence>
<accession>A0AAD9QFD1</accession>
<comment type="caution">
    <text evidence="1">The sequence shown here is derived from an EMBL/GenBank/DDBJ whole genome shotgun (WGS) entry which is preliminary data.</text>
</comment>
<dbReference type="Proteomes" id="UP001249851">
    <property type="component" value="Unassembled WGS sequence"/>
</dbReference>
<keyword evidence="2" id="KW-1185">Reference proteome</keyword>
<evidence type="ECO:0000313" key="1">
    <source>
        <dbReference type="EMBL" id="KAK2560257.1"/>
    </source>
</evidence>
<dbReference type="AlphaFoldDB" id="A0AAD9QFD1"/>
<protein>
    <submittedName>
        <fullName evidence="1">Uncharacterized protein</fullName>
    </submittedName>
</protein>
<reference evidence="1" key="2">
    <citation type="journal article" date="2023" name="Science">
        <title>Genomic signatures of disease resistance in endangered staghorn corals.</title>
        <authorList>
            <person name="Vollmer S.V."/>
            <person name="Selwyn J.D."/>
            <person name="Despard B.A."/>
            <person name="Roesel C.L."/>
        </authorList>
    </citation>
    <scope>NUCLEOTIDE SEQUENCE</scope>
    <source>
        <strain evidence="1">K2</strain>
    </source>
</reference>
<name>A0AAD9QFD1_ACRCE</name>